<protein>
    <submittedName>
        <fullName evidence="1">Uncharacterized protein</fullName>
    </submittedName>
</protein>
<gene>
    <name evidence="1" type="ORF">I553_5067</name>
</gene>
<organism evidence="1">
    <name type="scientific">Mycobacterium xenopi 4042</name>
    <dbReference type="NCBI Taxonomy" id="1299334"/>
    <lineage>
        <taxon>Bacteria</taxon>
        <taxon>Bacillati</taxon>
        <taxon>Actinomycetota</taxon>
        <taxon>Actinomycetes</taxon>
        <taxon>Mycobacteriales</taxon>
        <taxon>Mycobacteriaceae</taxon>
        <taxon>Mycobacterium</taxon>
    </lineage>
</organism>
<dbReference type="EMBL" id="JAOB01000069">
    <property type="protein sequence ID" value="EUA23134.1"/>
    <property type="molecule type" value="Genomic_DNA"/>
</dbReference>
<dbReference type="PATRIC" id="fig|1299334.3.peg.7033"/>
<comment type="caution">
    <text evidence="1">The sequence shown here is derived from an EMBL/GenBank/DDBJ whole genome shotgun (WGS) entry which is preliminary data.</text>
</comment>
<name>X7ZV63_MYCXE</name>
<evidence type="ECO:0000313" key="1">
    <source>
        <dbReference type="EMBL" id="EUA23134.1"/>
    </source>
</evidence>
<proteinExistence type="predicted"/>
<reference evidence="1" key="1">
    <citation type="submission" date="2014-01" db="EMBL/GenBank/DDBJ databases">
        <authorList>
            <person name="Brown-Elliot B."/>
            <person name="Wallace R."/>
            <person name="Lenaerts A."/>
            <person name="Ordway D."/>
            <person name="DeGroote M.A."/>
            <person name="Parker T."/>
            <person name="Sizemore C."/>
            <person name="Tallon L.J."/>
            <person name="Sadzewicz L.K."/>
            <person name="Sengamalay N."/>
            <person name="Fraser C.M."/>
            <person name="Hine E."/>
            <person name="Shefchek K.A."/>
            <person name="Das S.P."/>
            <person name="Tettelin H."/>
        </authorList>
    </citation>
    <scope>NUCLEOTIDE SEQUENCE [LARGE SCALE GENOMIC DNA]</scope>
    <source>
        <strain evidence="1">4042</strain>
    </source>
</reference>
<accession>X7ZV63</accession>
<dbReference type="AlphaFoldDB" id="X7ZV63"/>
<sequence>MIMVEPPMAARFANWRDGRRYCAASAASPSTCTTRRIWTNSGP</sequence>